<keyword evidence="4" id="KW-1185">Reference proteome</keyword>
<evidence type="ECO:0000256" key="1">
    <source>
        <dbReference type="SAM" id="MobiDB-lite"/>
    </source>
</evidence>
<dbReference type="KEGG" id="nph:NP_1552A"/>
<proteinExistence type="predicted"/>
<dbReference type="STRING" id="348780.NP_1552A"/>
<evidence type="ECO:0000313" key="3">
    <source>
        <dbReference type="EMBL" id="CAI48867.1"/>
    </source>
</evidence>
<feature type="region of interest" description="Disordered" evidence="1">
    <location>
        <begin position="1"/>
        <end position="20"/>
    </location>
</feature>
<dbReference type="eggNOG" id="arCOG07586">
    <property type="taxonomic scope" value="Archaea"/>
</dbReference>
<dbReference type="EnsemblBacteria" id="CAI48867">
    <property type="protein sequence ID" value="CAI48867"/>
    <property type="gene ID" value="NP_1552A"/>
</dbReference>
<dbReference type="AlphaFoldDB" id="A0A1U7EV41"/>
<protein>
    <recommendedName>
        <fullName evidence="2">DUF7511 domain-containing protein</fullName>
    </recommendedName>
</protein>
<dbReference type="Pfam" id="PF24351">
    <property type="entry name" value="DUF7511"/>
    <property type="match status" value="1"/>
</dbReference>
<feature type="compositionally biased region" description="Polar residues" evidence="1">
    <location>
        <begin position="1"/>
        <end position="11"/>
    </location>
</feature>
<dbReference type="EMBL" id="CR936257">
    <property type="protein sequence ID" value="CAI48867.1"/>
    <property type="molecule type" value="Genomic_DNA"/>
</dbReference>
<sequence length="66" mass="7334">MTDMSSSQASGTDEAMRPHTLEAIPADADDACGEYTFVPRDAEGDERLTRWLTAEEDAIVDLSEWR</sequence>
<dbReference type="Proteomes" id="UP000002698">
    <property type="component" value="Chromosome"/>
</dbReference>
<name>A0A1U7EV41_NATPD</name>
<accession>A0A1U7EV41</accession>
<evidence type="ECO:0000259" key="2">
    <source>
        <dbReference type="Pfam" id="PF24351"/>
    </source>
</evidence>
<gene>
    <name evidence="3" type="ordered locus">NP_1552A</name>
</gene>
<reference evidence="3 4" key="1">
    <citation type="journal article" date="2005" name="Genome Res.">
        <title>Living with two extremes: conclusions from the genome sequence of Natronomonas pharaonis.</title>
        <authorList>
            <person name="Falb M."/>
            <person name="Pfeiffer F."/>
            <person name="Palm P."/>
            <person name="Rodewald K."/>
            <person name="Hickmann V."/>
            <person name="Tittor J."/>
            <person name="Oesterhelt D."/>
        </authorList>
    </citation>
    <scope>NUCLEOTIDE SEQUENCE [LARGE SCALE GENOMIC DNA]</scope>
    <source>
        <strain evidence="4">ATCC 35678 / DSM 2160 / CIP 103997 / JCM 8858 / NBRC 14720 / NCIMB 2260 / Gabara</strain>
    </source>
</reference>
<dbReference type="InterPro" id="IPR055933">
    <property type="entry name" value="DUF7511"/>
</dbReference>
<feature type="domain" description="DUF7511" evidence="2">
    <location>
        <begin position="21"/>
        <end position="66"/>
    </location>
</feature>
<organism evidence="3 4">
    <name type="scientific">Natronomonas pharaonis (strain ATCC 35678 / DSM 2160 / CIP 103997 / JCM 8858 / NBRC 14720 / NCIMB 2260 / Gabara)</name>
    <name type="common">Halobacterium pharaonis</name>
    <dbReference type="NCBI Taxonomy" id="348780"/>
    <lineage>
        <taxon>Archaea</taxon>
        <taxon>Methanobacteriati</taxon>
        <taxon>Methanobacteriota</taxon>
        <taxon>Stenosarchaea group</taxon>
        <taxon>Halobacteria</taxon>
        <taxon>Halobacteriales</taxon>
        <taxon>Natronomonadaceae</taxon>
        <taxon>Natronomonas</taxon>
    </lineage>
</organism>
<evidence type="ECO:0000313" key="4">
    <source>
        <dbReference type="Proteomes" id="UP000002698"/>
    </source>
</evidence>
<dbReference type="HOGENOM" id="CLU_207593_0_0_2"/>